<dbReference type="AlphaFoldDB" id="A0A482ET50"/>
<feature type="compositionally biased region" description="Basic and acidic residues" evidence="1">
    <location>
        <begin position="106"/>
        <end position="115"/>
    </location>
</feature>
<evidence type="ECO:0000313" key="2">
    <source>
        <dbReference type="EMBL" id="QBM91357.1"/>
    </source>
</evidence>
<sequence>MSFEGCAKDMKVPNVFLGTVVRRKQEAAKRASKELSVEPETTVNRIDSKRWCCFNCNDSIGVLHAKKRRPRLKGEEGIILPSKMVLMHLKIALSLTRDDERKRTLYADAERKKQTDGSIEGAGKPPSVFQSRRH</sequence>
<protein>
    <submittedName>
        <fullName evidence="2">Uncharacterized protein</fullName>
    </submittedName>
</protein>
<gene>
    <name evidence="2" type="ORF">NNIBIDOC_00024</name>
</gene>
<accession>A0A482ET50</accession>
<keyword evidence="2" id="KW-0614">Plasmid</keyword>
<feature type="region of interest" description="Disordered" evidence="1">
    <location>
        <begin position="106"/>
        <end position="134"/>
    </location>
</feature>
<reference evidence="2" key="1">
    <citation type="submission" date="2019-01" db="EMBL/GenBank/DDBJ databases">
        <title>Salmonella strain 1423 plasmid sequences.</title>
        <authorList>
            <person name="Chen K."/>
            <person name="Chen S."/>
        </authorList>
    </citation>
    <scope>NUCLEOTIDE SEQUENCE</scope>
    <source>
        <strain evidence="2">Sa1423</strain>
        <plasmid evidence="2">pSa1423-90k</plasmid>
    </source>
</reference>
<name>A0A482ET50_SALSP</name>
<geneLocation type="plasmid" evidence="2">
    <name>pSa1423-90k</name>
</geneLocation>
<proteinExistence type="predicted"/>
<organism evidence="2">
    <name type="scientific">Salmonella sp</name>
    <dbReference type="NCBI Taxonomy" id="599"/>
    <lineage>
        <taxon>Bacteria</taxon>
        <taxon>Pseudomonadati</taxon>
        <taxon>Pseudomonadota</taxon>
        <taxon>Gammaproteobacteria</taxon>
        <taxon>Enterobacterales</taxon>
        <taxon>Enterobacteriaceae</taxon>
        <taxon>Salmonella</taxon>
    </lineage>
</organism>
<evidence type="ECO:0000256" key="1">
    <source>
        <dbReference type="SAM" id="MobiDB-lite"/>
    </source>
</evidence>
<dbReference type="EMBL" id="MK356557">
    <property type="protein sequence ID" value="QBM91357.1"/>
    <property type="molecule type" value="Genomic_DNA"/>
</dbReference>